<dbReference type="Proteomes" id="UP000324222">
    <property type="component" value="Unassembled WGS sequence"/>
</dbReference>
<accession>A0A5B7IVC7</accession>
<sequence>MCSKVGRVKESGKKEEEEDQEEELTDIDLRVDIHKKYFTDHSTMNKEEEKPAKGNKTGAKELTKQISIQSRINRIGCPERSIVFYSISSASLILPLEDT</sequence>
<feature type="compositionally biased region" description="Acidic residues" evidence="1">
    <location>
        <begin position="16"/>
        <end position="26"/>
    </location>
</feature>
<evidence type="ECO:0000313" key="2">
    <source>
        <dbReference type="EMBL" id="MPC84598.1"/>
    </source>
</evidence>
<comment type="caution">
    <text evidence="2">The sequence shown here is derived from an EMBL/GenBank/DDBJ whole genome shotgun (WGS) entry which is preliminary data.</text>
</comment>
<gene>
    <name evidence="2" type="ORF">E2C01_079341</name>
</gene>
<protein>
    <submittedName>
        <fullName evidence="2">Uncharacterized protein</fullName>
    </submittedName>
</protein>
<name>A0A5B7IVC7_PORTR</name>
<keyword evidence="3" id="KW-1185">Reference proteome</keyword>
<proteinExistence type="predicted"/>
<feature type="region of interest" description="Disordered" evidence="1">
    <location>
        <begin position="40"/>
        <end position="60"/>
    </location>
</feature>
<dbReference type="AlphaFoldDB" id="A0A5B7IVC7"/>
<organism evidence="2 3">
    <name type="scientific">Portunus trituberculatus</name>
    <name type="common">Swimming crab</name>
    <name type="synonym">Neptunus trituberculatus</name>
    <dbReference type="NCBI Taxonomy" id="210409"/>
    <lineage>
        <taxon>Eukaryota</taxon>
        <taxon>Metazoa</taxon>
        <taxon>Ecdysozoa</taxon>
        <taxon>Arthropoda</taxon>
        <taxon>Crustacea</taxon>
        <taxon>Multicrustacea</taxon>
        <taxon>Malacostraca</taxon>
        <taxon>Eumalacostraca</taxon>
        <taxon>Eucarida</taxon>
        <taxon>Decapoda</taxon>
        <taxon>Pleocyemata</taxon>
        <taxon>Brachyura</taxon>
        <taxon>Eubrachyura</taxon>
        <taxon>Portunoidea</taxon>
        <taxon>Portunidae</taxon>
        <taxon>Portuninae</taxon>
        <taxon>Portunus</taxon>
    </lineage>
</organism>
<dbReference type="EMBL" id="VSRR010065864">
    <property type="protein sequence ID" value="MPC84598.1"/>
    <property type="molecule type" value="Genomic_DNA"/>
</dbReference>
<evidence type="ECO:0000313" key="3">
    <source>
        <dbReference type="Proteomes" id="UP000324222"/>
    </source>
</evidence>
<feature type="region of interest" description="Disordered" evidence="1">
    <location>
        <begin position="1"/>
        <end position="26"/>
    </location>
</feature>
<reference evidence="2 3" key="1">
    <citation type="submission" date="2019-05" db="EMBL/GenBank/DDBJ databases">
        <title>Another draft genome of Portunus trituberculatus and its Hox gene families provides insights of decapod evolution.</title>
        <authorList>
            <person name="Jeong J.-H."/>
            <person name="Song I."/>
            <person name="Kim S."/>
            <person name="Choi T."/>
            <person name="Kim D."/>
            <person name="Ryu S."/>
            <person name="Kim W."/>
        </authorList>
    </citation>
    <scope>NUCLEOTIDE SEQUENCE [LARGE SCALE GENOMIC DNA]</scope>
    <source>
        <tissue evidence="2">Muscle</tissue>
    </source>
</reference>
<evidence type="ECO:0000256" key="1">
    <source>
        <dbReference type="SAM" id="MobiDB-lite"/>
    </source>
</evidence>